<keyword evidence="2" id="KW-1185">Reference proteome</keyword>
<proteinExistence type="predicted"/>
<name>A0A5D2RPY9_GOSTO</name>
<accession>A0A5D2RPY9</accession>
<dbReference type="Proteomes" id="UP000322667">
    <property type="component" value="Chromosome A01"/>
</dbReference>
<evidence type="ECO:0000313" key="2">
    <source>
        <dbReference type="Proteomes" id="UP000322667"/>
    </source>
</evidence>
<gene>
    <name evidence="1" type="ORF">ES332_A01G105500v1</name>
</gene>
<protein>
    <submittedName>
        <fullName evidence="1">Uncharacterized protein</fullName>
    </submittedName>
</protein>
<organism evidence="1 2">
    <name type="scientific">Gossypium tomentosum</name>
    <name type="common">Hawaiian cotton</name>
    <name type="synonym">Gossypium sandvicense</name>
    <dbReference type="NCBI Taxonomy" id="34277"/>
    <lineage>
        <taxon>Eukaryota</taxon>
        <taxon>Viridiplantae</taxon>
        <taxon>Streptophyta</taxon>
        <taxon>Embryophyta</taxon>
        <taxon>Tracheophyta</taxon>
        <taxon>Spermatophyta</taxon>
        <taxon>Magnoliopsida</taxon>
        <taxon>eudicotyledons</taxon>
        <taxon>Gunneridae</taxon>
        <taxon>Pentapetalae</taxon>
        <taxon>rosids</taxon>
        <taxon>malvids</taxon>
        <taxon>Malvales</taxon>
        <taxon>Malvaceae</taxon>
        <taxon>Malvoideae</taxon>
        <taxon>Gossypium</taxon>
    </lineage>
</organism>
<dbReference type="EMBL" id="CM017610">
    <property type="protein sequence ID" value="TYI42533.1"/>
    <property type="molecule type" value="Genomic_DNA"/>
</dbReference>
<evidence type="ECO:0000313" key="1">
    <source>
        <dbReference type="EMBL" id="TYI42533.1"/>
    </source>
</evidence>
<sequence>MKMKTRKVKDNGSSSNWLSMSLICQHCDTKKTLN</sequence>
<reference evidence="1 2" key="1">
    <citation type="submission" date="2019-07" db="EMBL/GenBank/DDBJ databases">
        <title>WGS assembly of Gossypium tomentosum.</title>
        <authorList>
            <person name="Chen Z.J."/>
            <person name="Sreedasyam A."/>
            <person name="Ando A."/>
            <person name="Song Q."/>
            <person name="De L."/>
            <person name="Hulse-Kemp A."/>
            <person name="Ding M."/>
            <person name="Ye W."/>
            <person name="Kirkbride R."/>
            <person name="Jenkins J."/>
            <person name="Plott C."/>
            <person name="Lovell J."/>
            <person name="Lin Y.-M."/>
            <person name="Vaughn R."/>
            <person name="Liu B."/>
            <person name="Li W."/>
            <person name="Simpson S."/>
            <person name="Scheffler B."/>
            <person name="Saski C."/>
            <person name="Grover C."/>
            <person name="Hu G."/>
            <person name="Conover J."/>
            <person name="Carlson J."/>
            <person name="Shu S."/>
            <person name="Boston L."/>
            <person name="Williams M."/>
            <person name="Peterson D."/>
            <person name="Mcgee K."/>
            <person name="Jones D."/>
            <person name="Wendel J."/>
            <person name="Stelly D."/>
            <person name="Grimwood J."/>
            <person name="Schmutz J."/>
        </authorList>
    </citation>
    <scope>NUCLEOTIDE SEQUENCE [LARGE SCALE GENOMIC DNA]</scope>
    <source>
        <strain evidence="1">7179.01</strain>
    </source>
</reference>
<dbReference type="AlphaFoldDB" id="A0A5D2RPY9"/>